<accession>A0A6F8ZH71</accession>
<evidence type="ECO:0000313" key="1">
    <source>
        <dbReference type="EMBL" id="CAB1129290.1"/>
    </source>
</evidence>
<dbReference type="Pfam" id="PF07722">
    <property type="entry name" value="Peptidase_C26"/>
    <property type="match status" value="1"/>
</dbReference>
<name>A0A6F8ZH71_9FIRM</name>
<dbReference type="InterPro" id="IPR029062">
    <property type="entry name" value="Class_I_gatase-like"/>
</dbReference>
<sequence>MGAGVERVRPWVAVSMAREEPAGREQPARDWIRASYLDALYQAGAVPVPVPNLADATLLEACDGLLLTGGGDFDPAWFGAADAGTDWKGVSSARDRTELALMEAADRLGLPVFGICRGVQALAVGHGGRLIQDIPTALPESGVQHDQAAPRSQATHGVALDPSSRLAAILGRSSLQVNSFHHQAVETVPEGWVVSGRAPDGVVEAIELAGPRFVLGVQWHPESLSGDDAARRLFEAFVEACRDYRQARRTA</sequence>
<dbReference type="KEGG" id="hfv:R50_1789"/>
<dbReference type="PROSITE" id="PS51273">
    <property type="entry name" value="GATASE_TYPE_1"/>
    <property type="match status" value="1"/>
</dbReference>
<dbReference type="PANTHER" id="PTHR43235">
    <property type="entry name" value="GLUTAMINE AMIDOTRANSFERASE PB2B2.05-RELATED"/>
    <property type="match status" value="1"/>
</dbReference>
<dbReference type="EMBL" id="LR778114">
    <property type="protein sequence ID" value="CAB1129290.1"/>
    <property type="molecule type" value="Genomic_DNA"/>
</dbReference>
<dbReference type="AlphaFoldDB" id="A0A6F8ZH71"/>
<dbReference type="CDD" id="cd01745">
    <property type="entry name" value="GATase1_2"/>
    <property type="match status" value="1"/>
</dbReference>
<dbReference type="GO" id="GO:0006598">
    <property type="term" value="P:polyamine catabolic process"/>
    <property type="evidence" value="ECO:0007669"/>
    <property type="project" value="TreeGrafter"/>
</dbReference>
<organism evidence="1 2">
    <name type="scientific">Candidatus Hydrogenisulfobacillus filiaventi</name>
    <dbReference type="NCBI Taxonomy" id="2707344"/>
    <lineage>
        <taxon>Bacteria</taxon>
        <taxon>Bacillati</taxon>
        <taxon>Bacillota</taxon>
        <taxon>Clostridia</taxon>
        <taxon>Eubacteriales</taxon>
        <taxon>Clostridiales Family XVII. Incertae Sedis</taxon>
        <taxon>Candidatus Hydrogenisulfobacillus</taxon>
    </lineage>
</organism>
<reference evidence="1 2" key="1">
    <citation type="submission" date="2020-02" db="EMBL/GenBank/DDBJ databases">
        <authorList>
            <person name="Hogendoorn C."/>
        </authorList>
    </citation>
    <scope>NUCLEOTIDE SEQUENCE [LARGE SCALE GENOMIC DNA]</scope>
    <source>
        <strain evidence="1">R501</strain>
    </source>
</reference>
<dbReference type="InterPro" id="IPR011697">
    <property type="entry name" value="Peptidase_C26"/>
</dbReference>
<dbReference type="GO" id="GO:0033969">
    <property type="term" value="F:gamma-glutamyl-gamma-aminobutyrate hydrolase activity"/>
    <property type="evidence" value="ECO:0007669"/>
    <property type="project" value="TreeGrafter"/>
</dbReference>
<evidence type="ECO:0000313" key="2">
    <source>
        <dbReference type="Proteomes" id="UP000503399"/>
    </source>
</evidence>
<dbReference type="Proteomes" id="UP000503399">
    <property type="component" value="Chromosome"/>
</dbReference>
<keyword evidence="2" id="KW-1185">Reference proteome</keyword>
<dbReference type="InterPro" id="IPR044668">
    <property type="entry name" value="PuuD-like"/>
</dbReference>
<dbReference type="SUPFAM" id="SSF52317">
    <property type="entry name" value="Class I glutamine amidotransferase-like"/>
    <property type="match status" value="1"/>
</dbReference>
<proteinExistence type="predicted"/>
<gene>
    <name evidence="1" type="ORF">R50_1789</name>
</gene>
<dbReference type="GO" id="GO:0005829">
    <property type="term" value="C:cytosol"/>
    <property type="evidence" value="ECO:0007669"/>
    <property type="project" value="TreeGrafter"/>
</dbReference>
<dbReference type="Gene3D" id="3.40.50.880">
    <property type="match status" value="1"/>
</dbReference>
<dbReference type="PANTHER" id="PTHR43235:SF1">
    <property type="entry name" value="GLUTAMINE AMIDOTRANSFERASE PB2B2.05-RELATED"/>
    <property type="match status" value="1"/>
</dbReference>
<protein>
    <submittedName>
        <fullName evidence="1">Peptidase C26</fullName>
    </submittedName>
</protein>